<dbReference type="SUPFAM" id="SSF51261">
    <property type="entry name" value="Duplicated hybrid motif"/>
    <property type="match status" value="1"/>
</dbReference>
<evidence type="ECO:0000259" key="2">
    <source>
        <dbReference type="Pfam" id="PF01551"/>
    </source>
</evidence>
<evidence type="ECO:0000313" key="4">
    <source>
        <dbReference type="Proteomes" id="UP001409585"/>
    </source>
</evidence>
<comment type="similarity">
    <text evidence="1">Belongs to the E.coli NlpD/Haemophilus LppB family.</text>
</comment>
<dbReference type="EMBL" id="BAABLX010000076">
    <property type="protein sequence ID" value="GAA4958424.1"/>
    <property type="molecule type" value="Genomic_DNA"/>
</dbReference>
<dbReference type="PANTHER" id="PTHR21666">
    <property type="entry name" value="PEPTIDASE-RELATED"/>
    <property type="match status" value="1"/>
</dbReference>
<dbReference type="AlphaFoldDB" id="A0AAV3U8C1"/>
<dbReference type="GO" id="GO:0032153">
    <property type="term" value="C:cell division site"/>
    <property type="evidence" value="ECO:0007669"/>
    <property type="project" value="TreeGrafter"/>
</dbReference>
<dbReference type="GO" id="GO:0009279">
    <property type="term" value="C:cell outer membrane"/>
    <property type="evidence" value="ECO:0007669"/>
    <property type="project" value="TreeGrafter"/>
</dbReference>
<dbReference type="PANTHER" id="PTHR21666:SF263">
    <property type="entry name" value="MUREIN HYDROLASE ACTIVATOR NLPD"/>
    <property type="match status" value="1"/>
</dbReference>
<proteinExistence type="inferred from homology"/>
<dbReference type="Gene3D" id="2.70.70.10">
    <property type="entry name" value="Glucose Permease (Domain IIA)"/>
    <property type="match status" value="1"/>
</dbReference>
<comment type="caution">
    <text evidence="3">The sequence shown here is derived from an EMBL/GenBank/DDBJ whole genome shotgun (WGS) entry which is preliminary data.</text>
</comment>
<sequence>MAAANGTVVYAGEGLRGYGKLLIIKHSKEFLSAYAHADHLLVAEGKDVQAGQKVAEIGSSGTEKAKLYFEIRKDGKPINPLRVLPKR</sequence>
<dbReference type="InterPro" id="IPR016047">
    <property type="entry name" value="M23ase_b-sheet_dom"/>
</dbReference>
<accession>A0AAV3U8C1</accession>
<evidence type="ECO:0000256" key="1">
    <source>
        <dbReference type="ARBA" id="ARBA00038420"/>
    </source>
</evidence>
<keyword evidence="4" id="KW-1185">Reference proteome</keyword>
<organism evidence="3 4">
    <name type="scientific">Halioxenophilus aromaticivorans</name>
    <dbReference type="NCBI Taxonomy" id="1306992"/>
    <lineage>
        <taxon>Bacteria</taxon>
        <taxon>Pseudomonadati</taxon>
        <taxon>Pseudomonadota</taxon>
        <taxon>Gammaproteobacteria</taxon>
        <taxon>Alteromonadales</taxon>
        <taxon>Alteromonadaceae</taxon>
        <taxon>Halioxenophilus</taxon>
    </lineage>
</organism>
<dbReference type="Pfam" id="PF01551">
    <property type="entry name" value="Peptidase_M23"/>
    <property type="match status" value="1"/>
</dbReference>
<dbReference type="InterPro" id="IPR050570">
    <property type="entry name" value="Cell_wall_metabolism_enzyme"/>
</dbReference>
<dbReference type="InterPro" id="IPR011055">
    <property type="entry name" value="Dup_hybrid_motif"/>
</dbReference>
<protein>
    <recommendedName>
        <fullName evidence="2">M23ase beta-sheet core domain-containing protein</fullName>
    </recommendedName>
</protein>
<dbReference type="GO" id="GO:0004222">
    <property type="term" value="F:metalloendopeptidase activity"/>
    <property type="evidence" value="ECO:0007669"/>
    <property type="project" value="TreeGrafter"/>
</dbReference>
<dbReference type="CDD" id="cd12797">
    <property type="entry name" value="M23_peptidase"/>
    <property type="match status" value="1"/>
</dbReference>
<dbReference type="Proteomes" id="UP001409585">
    <property type="component" value="Unassembled WGS sequence"/>
</dbReference>
<feature type="domain" description="M23ase beta-sheet core" evidence="2">
    <location>
        <begin position="1"/>
        <end position="80"/>
    </location>
</feature>
<gene>
    <name evidence="3" type="ORF">GCM10025791_43870</name>
</gene>
<name>A0AAV3U8C1_9ALTE</name>
<reference evidence="4" key="1">
    <citation type="journal article" date="2019" name="Int. J. Syst. Evol. Microbiol.">
        <title>The Global Catalogue of Microorganisms (GCM) 10K type strain sequencing project: providing services to taxonomists for standard genome sequencing and annotation.</title>
        <authorList>
            <consortium name="The Broad Institute Genomics Platform"/>
            <consortium name="The Broad Institute Genome Sequencing Center for Infectious Disease"/>
            <person name="Wu L."/>
            <person name="Ma J."/>
        </authorList>
    </citation>
    <scope>NUCLEOTIDE SEQUENCE [LARGE SCALE GENOMIC DNA]</scope>
    <source>
        <strain evidence="4">JCM 19134</strain>
    </source>
</reference>
<evidence type="ECO:0000313" key="3">
    <source>
        <dbReference type="EMBL" id="GAA4958424.1"/>
    </source>
</evidence>